<dbReference type="GO" id="GO:0009073">
    <property type="term" value="P:aromatic amino acid family biosynthetic process"/>
    <property type="evidence" value="ECO:0007669"/>
    <property type="project" value="UniProtKB-KW"/>
</dbReference>
<sequence length="300" mass="31469">MTVIPAVLSIDEFLDPSAAWHAHAASNVCAVLGRPIEHSLSPLLHNSGYREHGLDFTYVRVEAGEAVEIRELLRHCPASVRGFSVTMPGKSAALELADSTTERAELIGSANTLVPLGDGTWMADNTDVDGVSSCLAHIASQGVDFSGSRAVVVGNGGTARPAVAALASADVQHVTVVARSERALNLQSLVEGCGMGFDWVRMDAPALSSTCSDASTVISTIPAAGAELISSALLQARSVLDVIYDPYPTALLAGAMDRGLPHADGLRMLAGQAERQFELFTGTAPREGLLLKTIESVRQR</sequence>
<dbReference type="InterPro" id="IPR022893">
    <property type="entry name" value="Shikimate_DH_fam"/>
</dbReference>
<dbReference type="Proteomes" id="UP000515275">
    <property type="component" value="Chromosome"/>
</dbReference>
<evidence type="ECO:0000256" key="2">
    <source>
        <dbReference type="ARBA" id="ARBA00023141"/>
    </source>
</evidence>
<dbReference type="GO" id="GO:0009423">
    <property type="term" value="P:chorismate biosynthetic process"/>
    <property type="evidence" value="ECO:0007669"/>
    <property type="project" value="TreeGrafter"/>
</dbReference>
<reference evidence="5 6" key="1">
    <citation type="submission" date="2019-12" db="EMBL/GenBank/DDBJ databases">
        <title>Corynebacterium sp. nov., isolated from feces of the Anser Albifrons in China.</title>
        <authorList>
            <person name="Liu Q."/>
        </authorList>
    </citation>
    <scope>NUCLEOTIDE SEQUENCE [LARGE SCALE GENOMIC DNA]</scope>
    <source>
        <strain evidence="5 6">23H37-10</strain>
    </source>
</reference>
<dbReference type="EC" id="1.1.1.25" evidence="5"/>
<dbReference type="Gene3D" id="3.40.50.10860">
    <property type="entry name" value="Leucine Dehydrogenase, chain A, domain 1"/>
    <property type="match status" value="1"/>
</dbReference>
<dbReference type="Pfam" id="PF18317">
    <property type="entry name" value="SDH_C"/>
    <property type="match status" value="1"/>
</dbReference>
<dbReference type="PANTHER" id="PTHR21089">
    <property type="entry name" value="SHIKIMATE DEHYDROGENASE"/>
    <property type="match status" value="1"/>
</dbReference>
<dbReference type="AlphaFoldDB" id="A0A7G7YNJ1"/>
<accession>A0A7G7YNJ1</accession>
<dbReference type="NCBIfam" id="NF001311">
    <property type="entry name" value="PRK00258.1-3"/>
    <property type="match status" value="1"/>
</dbReference>
<dbReference type="Gene3D" id="3.40.50.720">
    <property type="entry name" value="NAD(P)-binding Rossmann-like Domain"/>
    <property type="match status" value="1"/>
</dbReference>
<keyword evidence="5" id="KW-0560">Oxidoreductase</keyword>
<proteinExistence type="predicted"/>
<dbReference type="GO" id="GO:0019632">
    <property type="term" value="P:shikimate metabolic process"/>
    <property type="evidence" value="ECO:0007669"/>
    <property type="project" value="TreeGrafter"/>
</dbReference>
<evidence type="ECO:0000256" key="1">
    <source>
        <dbReference type="ARBA" id="ARBA00004871"/>
    </source>
</evidence>
<name>A0A7G7YNJ1_9CORY</name>
<keyword evidence="6" id="KW-1185">Reference proteome</keyword>
<evidence type="ECO:0000313" key="6">
    <source>
        <dbReference type="Proteomes" id="UP000515275"/>
    </source>
</evidence>
<dbReference type="SUPFAM" id="SSF51735">
    <property type="entry name" value="NAD(P)-binding Rossmann-fold domains"/>
    <property type="match status" value="1"/>
</dbReference>
<dbReference type="KEGG" id="cans:GP473_04720"/>
<gene>
    <name evidence="5" type="ORF">GP473_04720</name>
</gene>
<comment type="pathway">
    <text evidence="1">Metabolic intermediate biosynthesis; chorismate biosynthesis; chorismate from D-erythrose 4-phosphate and phosphoenolpyruvate: step 4/7.</text>
</comment>
<dbReference type="GO" id="GO:0004764">
    <property type="term" value="F:shikimate 3-dehydrogenase (NADP+) activity"/>
    <property type="evidence" value="ECO:0007669"/>
    <property type="project" value="UniProtKB-EC"/>
</dbReference>
<evidence type="ECO:0000259" key="4">
    <source>
        <dbReference type="Pfam" id="PF18317"/>
    </source>
</evidence>
<keyword evidence="2" id="KW-0057">Aromatic amino acid biosynthesis</keyword>
<dbReference type="SUPFAM" id="SSF53223">
    <property type="entry name" value="Aminoacid dehydrogenase-like, N-terminal domain"/>
    <property type="match status" value="1"/>
</dbReference>
<keyword evidence="2" id="KW-0028">Amino-acid biosynthesis</keyword>
<organism evidence="5 6">
    <name type="scientific">Corynebacterium anserum</name>
    <dbReference type="NCBI Taxonomy" id="2684406"/>
    <lineage>
        <taxon>Bacteria</taxon>
        <taxon>Bacillati</taxon>
        <taxon>Actinomycetota</taxon>
        <taxon>Actinomycetes</taxon>
        <taxon>Mycobacteriales</taxon>
        <taxon>Corynebacteriaceae</taxon>
        <taxon>Corynebacterium</taxon>
    </lineage>
</organism>
<evidence type="ECO:0000259" key="3">
    <source>
        <dbReference type="Pfam" id="PF08501"/>
    </source>
</evidence>
<feature type="domain" description="Shikimate dehydrogenase substrate binding N-terminal" evidence="3">
    <location>
        <begin position="31"/>
        <end position="113"/>
    </location>
</feature>
<dbReference type="InterPro" id="IPR046346">
    <property type="entry name" value="Aminoacid_DH-like_N_sf"/>
</dbReference>
<dbReference type="PANTHER" id="PTHR21089:SF1">
    <property type="entry name" value="BIFUNCTIONAL 3-DEHYDROQUINATE DEHYDRATASE_SHIKIMATE DEHYDROGENASE, CHLOROPLASTIC"/>
    <property type="match status" value="1"/>
</dbReference>
<dbReference type="InterPro" id="IPR041121">
    <property type="entry name" value="SDH_C"/>
</dbReference>
<dbReference type="Pfam" id="PF08501">
    <property type="entry name" value="Shikimate_dh_N"/>
    <property type="match status" value="1"/>
</dbReference>
<dbReference type="EMBL" id="CP046883">
    <property type="protein sequence ID" value="QNH96061.1"/>
    <property type="molecule type" value="Genomic_DNA"/>
</dbReference>
<evidence type="ECO:0000313" key="5">
    <source>
        <dbReference type="EMBL" id="QNH96061.1"/>
    </source>
</evidence>
<dbReference type="GO" id="GO:0005829">
    <property type="term" value="C:cytosol"/>
    <property type="evidence" value="ECO:0007669"/>
    <property type="project" value="TreeGrafter"/>
</dbReference>
<dbReference type="InterPro" id="IPR013708">
    <property type="entry name" value="Shikimate_DH-bd_N"/>
</dbReference>
<dbReference type="RefSeq" id="WP_186276631.1">
    <property type="nucleotide sequence ID" value="NZ_CP046883.1"/>
</dbReference>
<protein>
    <submittedName>
        <fullName evidence="5">Shikimate dehydrogenase</fullName>
        <ecNumber evidence="5">1.1.1.25</ecNumber>
    </submittedName>
</protein>
<dbReference type="InterPro" id="IPR036291">
    <property type="entry name" value="NAD(P)-bd_dom_sf"/>
</dbReference>
<dbReference type="GO" id="GO:0050661">
    <property type="term" value="F:NADP binding"/>
    <property type="evidence" value="ECO:0007669"/>
    <property type="project" value="TreeGrafter"/>
</dbReference>
<dbReference type="CDD" id="cd01065">
    <property type="entry name" value="NAD_bind_Shikimate_DH"/>
    <property type="match status" value="1"/>
</dbReference>
<feature type="domain" description="SDH C-terminal" evidence="4">
    <location>
        <begin position="265"/>
        <end position="286"/>
    </location>
</feature>